<reference evidence="3" key="1">
    <citation type="journal article" date="2017" name="Nat. Microbiol.">
        <title>Global analysis of biosynthetic gene clusters reveals vast potential of secondary metabolite production in Penicillium species.</title>
        <authorList>
            <person name="Nielsen J.C."/>
            <person name="Grijseels S."/>
            <person name="Prigent S."/>
            <person name="Ji B."/>
            <person name="Dainat J."/>
            <person name="Nielsen K.F."/>
            <person name="Frisvad J.C."/>
            <person name="Workman M."/>
            <person name="Nielsen J."/>
        </authorList>
    </citation>
    <scope>NUCLEOTIDE SEQUENCE [LARGE SCALE GENOMIC DNA]</scope>
    <source>
        <strain evidence="3">IBT 13039</strain>
    </source>
</reference>
<organism evidence="2 3">
    <name type="scientific">Penicillium nalgiovense</name>
    <dbReference type="NCBI Taxonomy" id="60175"/>
    <lineage>
        <taxon>Eukaryota</taxon>
        <taxon>Fungi</taxon>
        <taxon>Dikarya</taxon>
        <taxon>Ascomycota</taxon>
        <taxon>Pezizomycotina</taxon>
        <taxon>Eurotiomycetes</taxon>
        <taxon>Eurotiomycetidae</taxon>
        <taxon>Eurotiales</taxon>
        <taxon>Aspergillaceae</taxon>
        <taxon>Penicillium</taxon>
    </lineage>
</organism>
<dbReference type="STRING" id="60175.A0A1V6Z765"/>
<dbReference type="SUPFAM" id="SSF55729">
    <property type="entry name" value="Acyl-CoA N-acyltransferases (Nat)"/>
    <property type="match status" value="1"/>
</dbReference>
<comment type="caution">
    <text evidence="2">The sequence shown here is derived from an EMBL/GenBank/DDBJ whole genome shotgun (WGS) entry which is preliminary data.</text>
</comment>
<proteinExistence type="predicted"/>
<gene>
    <name evidence="2" type="ORF">PENNAL_c0002G00580</name>
</gene>
<evidence type="ECO:0000313" key="3">
    <source>
        <dbReference type="Proteomes" id="UP000191691"/>
    </source>
</evidence>
<sequence>MTSAYKSPRSSSVSSRWKLSNSYTYNTQSCLYITMGSSSKVTLFPWDPNSDLHLKCLVSQRVECGWDQEKVEIKWKQQQLNGEKCIYWIEDEMLQDTATTINAVPRRPTKKSFTPIGHISLDSKNPDAEHIELDLPAENVFWIKTFYVKQSIQGQGIGRAAMDEVEAMAVREPLLAKILMLDTVQKDDQKRKEFANATYGGVPKTTNEEWYARRGYQLIKTVQNYYEVVDNNGKVWDTKTVFMRKDIAGGK</sequence>
<dbReference type="CDD" id="cd04301">
    <property type="entry name" value="NAT_SF"/>
    <property type="match status" value="1"/>
</dbReference>
<dbReference type="Proteomes" id="UP000191691">
    <property type="component" value="Unassembled WGS sequence"/>
</dbReference>
<evidence type="ECO:0000313" key="2">
    <source>
        <dbReference type="EMBL" id="OQE95334.1"/>
    </source>
</evidence>
<accession>A0A1V6Z765</accession>
<dbReference type="AlphaFoldDB" id="A0A1V6Z765"/>
<dbReference type="EMBL" id="MOOB01000002">
    <property type="protein sequence ID" value="OQE95334.1"/>
    <property type="molecule type" value="Genomic_DNA"/>
</dbReference>
<name>A0A1V6Z765_PENNA</name>
<dbReference type="PROSITE" id="PS51186">
    <property type="entry name" value="GNAT"/>
    <property type="match status" value="1"/>
</dbReference>
<dbReference type="Gene3D" id="3.40.630.30">
    <property type="match status" value="1"/>
</dbReference>
<dbReference type="Pfam" id="PF00583">
    <property type="entry name" value="Acetyltransf_1"/>
    <property type="match status" value="1"/>
</dbReference>
<dbReference type="InterPro" id="IPR016181">
    <property type="entry name" value="Acyl_CoA_acyltransferase"/>
</dbReference>
<evidence type="ECO:0000259" key="1">
    <source>
        <dbReference type="PROSITE" id="PS51186"/>
    </source>
</evidence>
<feature type="domain" description="N-acetyltransferase" evidence="1">
    <location>
        <begin position="114"/>
        <end position="248"/>
    </location>
</feature>
<protein>
    <recommendedName>
        <fullName evidence="1">N-acetyltransferase domain-containing protein</fullName>
    </recommendedName>
</protein>
<dbReference type="OMA" id="STVWIKS"/>
<dbReference type="GO" id="GO:0016747">
    <property type="term" value="F:acyltransferase activity, transferring groups other than amino-acyl groups"/>
    <property type="evidence" value="ECO:0007669"/>
    <property type="project" value="InterPro"/>
</dbReference>
<keyword evidence="3" id="KW-1185">Reference proteome</keyword>
<dbReference type="InterPro" id="IPR000182">
    <property type="entry name" value="GNAT_dom"/>
</dbReference>